<comment type="similarity">
    <text evidence="2 7">Belongs to the SEC15 family.</text>
</comment>
<dbReference type="PANTHER" id="PTHR12702:SF6">
    <property type="entry name" value="EXOCYST COMPLEX COMPONENT"/>
    <property type="match status" value="1"/>
</dbReference>
<dbReference type="InterPro" id="IPR046361">
    <property type="entry name" value="EXOC6/Sec15_C"/>
</dbReference>
<comment type="function">
    <text evidence="6">Component of the exocyst complex involved in the docking of exocytic vesicles with fusion sites on the plasma membrane during regulated or polarized secretion. Involved in polarized cell growth and organ morphogenesis. During cytokinesis, involved in cell plate initiation, cell plate maturation and formation of new primary cell wall.</text>
</comment>
<evidence type="ECO:0000256" key="7">
    <source>
        <dbReference type="PIRNR" id="PIRNR025007"/>
    </source>
</evidence>
<evidence type="ECO:0000256" key="5">
    <source>
        <dbReference type="ARBA" id="ARBA00022490"/>
    </source>
</evidence>
<dbReference type="Pfam" id="PF20651">
    <property type="entry name" value="EXOC6_Sec15_N"/>
    <property type="match status" value="1"/>
</dbReference>
<keyword evidence="5" id="KW-0963">Cytoplasm</keyword>
<gene>
    <name evidence="10" type="ORF">glysoja_048916</name>
</gene>
<dbReference type="Pfam" id="PF04091">
    <property type="entry name" value="Sec15_C"/>
    <property type="match status" value="1"/>
</dbReference>
<dbReference type="GO" id="GO:0000145">
    <property type="term" value="C:exocyst"/>
    <property type="evidence" value="ECO:0007669"/>
    <property type="project" value="UniProtKB-UniRule"/>
</dbReference>
<dbReference type="FunFam" id="1.20.58.670:FF:000002">
    <property type="entry name" value="Exocyst complex component"/>
    <property type="match status" value="1"/>
</dbReference>
<keyword evidence="4 7" id="KW-0268">Exocytosis</keyword>
<keyword evidence="3 7" id="KW-0813">Transport</keyword>
<evidence type="ECO:0000256" key="1">
    <source>
        <dbReference type="ARBA" id="ARBA00004514"/>
    </source>
</evidence>
<dbReference type="Gene3D" id="1.20.58.670">
    <property type="entry name" value="Dsl1p vesicle tethering complex, Tip20p subunit, domain D"/>
    <property type="match status" value="1"/>
</dbReference>
<dbReference type="Gene3D" id="1.10.357.30">
    <property type="entry name" value="Exocyst complex subunit Sec15 C-terminal domain, N-terminal subdomain"/>
    <property type="match status" value="1"/>
</dbReference>
<feature type="domain" description="Exocyst complex component EXOC6/Sec15 N-terminal" evidence="9">
    <location>
        <begin position="186"/>
        <end position="353"/>
    </location>
</feature>
<dbReference type="AlphaFoldDB" id="A0A0B2QNE8"/>
<evidence type="ECO:0000256" key="4">
    <source>
        <dbReference type="ARBA" id="ARBA00022483"/>
    </source>
</evidence>
<dbReference type="GO" id="GO:0060321">
    <property type="term" value="P:acceptance of pollen"/>
    <property type="evidence" value="ECO:0007669"/>
    <property type="project" value="UniProtKB-ARBA"/>
</dbReference>
<evidence type="ECO:0000259" key="9">
    <source>
        <dbReference type="Pfam" id="PF20651"/>
    </source>
</evidence>
<dbReference type="PANTHER" id="PTHR12702">
    <property type="entry name" value="SEC15"/>
    <property type="match status" value="1"/>
</dbReference>
<evidence type="ECO:0000313" key="10">
    <source>
        <dbReference type="EMBL" id="KHN21433.1"/>
    </source>
</evidence>
<evidence type="ECO:0000256" key="3">
    <source>
        <dbReference type="ARBA" id="ARBA00022448"/>
    </source>
</evidence>
<dbReference type="PIRSF" id="PIRSF025007">
    <property type="entry name" value="Sec15"/>
    <property type="match status" value="1"/>
</dbReference>
<dbReference type="InterPro" id="IPR048359">
    <property type="entry name" value="EXOC6_Sec15_N"/>
</dbReference>
<dbReference type="GO" id="GO:0090522">
    <property type="term" value="P:vesicle tethering involved in exocytosis"/>
    <property type="evidence" value="ECO:0007669"/>
    <property type="project" value="UniProtKB-UniRule"/>
</dbReference>
<dbReference type="GO" id="GO:0006886">
    <property type="term" value="P:intracellular protein transport"/>
    <property type="evidence" value="ECO:0007669"/>
    <property type="project" value="InterPro"/>
</dbReference>
<dbReference type="FunFam" id="1.10.357.30:FF:000002">
    <property type="entry name" value="Exocyst complex component"/>
    <property type="match status" value="1"/>
</dbReference>
<accession>A0A0B2QNE8</accession>
<comment type="subcellular location">
    <subcellularLocation>
        <location evidence="1">Cytoplasm</location>
        <location evidence="1">Cytosol</location>
    </subcellularLocation>
</comment>
<reference evidence="10" key="1">
    <citation type="submission" date="2014-07" db="EMBL/GenBank/DDBJ databases">
        <title>Identification of a novel salt tolerance gene in wild soybean by whole-genome sequencing.</title>
        <authorList>
            <person name="Lam H.-M."/>
            <person name="Qi X."/>
            <person name="Li M.-W."/>
            <person name="Liu X."/>
            <person name="Xie M."/>
            <person name="Ni M."/>
            <person name="Xu X."/>
        </authorList>
    </citation>
    <scope>NUCLEOTIDE SEQUENCE [LARGE SCALE GENOMIC DNA]</scope>
    <source>
        <tissue evidence="10">Root</tissue>
    </source>
</reference>
<dbReference type="GO" id="GO:0009846">
    <property type="term" value="P:pollen germination"/>
    <property type="evidence" value="ECO:0007669"/>
    <property type="project" value="UniProtKB-ARBA"/>
</dbReference>
<protein>
    <recommendedName>
        <fullName evidence="7">Exocyst complex component</fullName>
    </recommendedName>
</protein>
<evidence type="ECO:0000256" key="6">
    <source>
        <dbReference type="ARBA" id="ARBA00053307"/>
    </source>
</evidence>
<proteinExistence type="inferred from homology"/>
<evidence type="ECO:0000256" key="2">
    <source>
        <dbReference type="ARBA" id="ARBA00007944"/>
    </source>
</evidence>
<dbReference type="InterPro" id="IPR042044">
    <property type="entry name" value="EXOC6PINT-1/Sec15/Tip20_C_dom2"/>
</dbReference>
<dbReference type="InterPro" id="IPR007225">
    <property type="entry name" value="EXOC6/Sec15"/>
</dbReference>
<dbReference type="GO" id="GO:0005829">
    <property type="term" value="C:cytosol"/>
    <property type="evidence" value="ECO:0007669"/>
    <property type="project" value="UniProtKB-SubCell"/>
</dbReference>
<feature type="domain" description="Exocyst complex subunit EXOC6/Sec15 C-terminal" evidence="8">
    <location>
        <begin position="532"/>
        <end position="885"/>
    </location>
</feature>
<dbReference type="Proteomes" id="UP000053555">
    <property type="component" value="Unassembled WGS sequence"/>
</dbReference>
<dbReference type="InterPro" id="IPR042045">
    <property type="entry name" value="EXOC6/Sec15_C_dom1"/>
</dbReference>
<dbReference type="GO" id="GO:0009860">
    <property type="term" value="P:pollen tube growth"/>
    <property type="evidence" value="ECO:0007669"/>
    <property type="project" value="UniProtKB-ARBA"/>
</dbReference>
<organism evidence="10">
    <name type="scientific">Glycine soja</name>
    <name type="common">Wild soybean</name>
    <dbReference type="NCBI Taxonomy" id="3848"/>
    <lineage>
        <taxon>Eukaryota</taxon>
        <taxon>Viridiplantae</taxon>
        <taxon>Streptophyta</taxon>
        <taxon>Embryophyta</taxon>
        <taxon>Tracheophyta</taxon>
        <taxon>Spermatophyta</taxon>
        <taxon>Magnoliopsida</taxon>
        <taxon>eudicotyledons</taxon>
        <taxon>Gunneridae</taxon>
        <taxon>Pentapetalae</taxon>
        <taxon>rosids</taxon>
        <taxon>fabids</taxon>
        <taxon>Fabales</taxon>
        <taxon>Fabaceae</taxon>
        <taxon>Papilionoideae</taxon>
        <taxon>50 kb inversion clade</taxon>
        <taxon>NPAAA clade</taxon>
        <taxon>indigoferoid/millettioid clade</taxon>
        <taxon>Phaseoleae</taxon>
        <taxon>Glycine</taxon>
        <taxon>Glycine subgen. Soja</taxon>
    </lineage>
</organism>
<dbReference type="GO" id="GO:0016020">
    <property type="term" value="C:membrane"/>
    <property type="evidence" value="ECO:0007669"/>
    <property type="project" value="TreeGrafter"/>
</dbReference>
<dbReference type="EMBL" id="KN657818">
    <property type="protein sequence ID" value="KHN21433.1"/>
    <property type="molecule type" value="Genomic_DNA"/>
</dbReference>
<dbReference type="GO" id="GO:0006893">
    <property type="term" value="P:Golgi to plasma membrane transport"/>
    <property type="evidence" value="ECO:0007669"/>
    <property type="project" value="TreeGrafter"/>
</dbReference>
<sequence>MGKAPLVGNAVSISVTLLTNSAFSKIKSIPNGDFDGVVGEAVSKEIEGGDMEALGGEGFGEVPVGVKAKTLAARDLEGGFIGVCLDLDGAVVGVVVAKGGGGEDEEESKEGDEEGEVELEGEGVVVGFGIHVIMDVKTMRRGVVENGDGGEDMVLANLIANGDDVGPLVRLAFERGRPEGLLHRLIYVVKQKESEIEEMCKTHYEEFILAVDELRGVLVDAEELKSELQSDNFKLQQVGSALLAKLEELLESYSVRKNMTEAIEMLKNCIQVLELCVKCNDHISEGQFYSALKTLDLVEESCTQNIPAKAIKMVIESRIPVIKLHVEKKVCSEVNEWMVEIRSSAKNIGQTAIGRAVTVRQRDKEMLEQQRKAEEQSISGLGDLAYTLEAEELEEDSVLQFDLTPLYRACHIHDCLGIQEKFRKYYYTNRLLQLNSDLEITSAQPFVESYQTLFAQIAGFFIVEDRVLRTTAGLLVADQVETMWETAVAKMTSLLEEQFSSMESAPHLLLVKDYVTLFGSTLRQYGHEIGTLLDILDSSCDKYHLLLLEECRQQTLDVFGNDQYDQMEIKKESDYENIILSFNLQTSDIMPAFPYTAPFSSMVPDACRIVRSFIKGSVDYLSYGIHVNFFGVVRKYLDMFLIDVLNVTLLEKINSDNVTVPQLMQIAANIAVLERACDFFLQHTAQLCGIPVRSVGRPQATLTAKVILKASREAVFIALQSLVNTKVDEFMTLTESVNWTPEETNENGNDYIHEVIIYLDSILSPVQQILPLDAVYRVGSGAFEHISNSIVTAFSSDSVKRFNANAVINIDYDLQFIENFAEERFYSAGLGEIDNEVSFKICMVEARQLVNLLLSSQPENFLNPDIWEKNYYALEIKKVAAILDKFKDSPDGIFGSLANKNAKQSARKKSMDVLKKRLKDFS</sequence>
<evidence type="ECO:0000259" key="8">
    <source>
        <dbReference type="Pfam" id="PF04091"/>
    </source>
</evidence>
<name>A0A0B2QNE8_GLYSO</name>